<evidence type="ECO:0000313" key="2">
    <source>
        <dbReference type="Proteomes" id="UP001234297"/>
    </source>
</evidence>
<sequence>MTANFKAIFCSKLERQHAVQQQHIFQAPSHDGHKRGRDGDDGVVRAKKKQQLQRKHKLLGGCYQRASKDNNEDTTRLYDPSCPLFCLRLRANANNKDDIDKPHKNQNQNQNKKNRHWSDKNVDDMTDRDWHIFMEDFKISYKCKARSRIPRPQPLWSWAESMLCTQLLRAVENAGYKTPSPSRWPPFLWDCSSAVLLEL</sequence>
<name>A0ACC2LPN2_PERAE</name>
<comment type="caution">
    <text evidence="1">The sequence shown here is derived from an EMBL/GenBank/DDBJ whole genome shotgun (WGS) entry which is preliminary data.</text>
</comment>
<evidence type="ECO:0000313" key="1">
    <source>
        <dbReference type="EMBL" id="KAJ8635320.1"/>
    </source>
</evidence>
<keyword evidence="2" id="KW-1185">Reference proteome</keyword>
<dbReference type="EMBL" id="CM056811">
    <property type="protein sequence ID" value="KAJ8635320.1"/>
    <property type="molecule type" value="Genomic_DNA"/>
</dbReference>
<reference evidence="1 2" key="1">
    <citation type="journal article" date="2022" name="Hortic Res">
        <title>A haplotype resolved chromosomal level avocado genome allows analysis of novel avocado genes.</title>
        <authorList>
            <person name="Nath O."/>
            <person name="Fletcher S.J."/>
            <person name="Hayward A."/>
            <person name="Shaw L.M."/>
            <person name="Masouleh A.K."/>
            <person name="Furtado A."/>
            <person name="Henry R.J."/>
            <person name="Mitter N."/>
        </authorList>
    </citation>
    <scope>NUCLEOTIDE SEQUENCE [LARGE SCALE GENOMIC DNA]</scope>
    <source>
        <strain evidence="2">cv. Hass</strain>
    </source>
</reference>
<protein>
    <submittedName>
        <fullName evidence="1">Uncharacterized protein</fullName>
    </submittedName>
</protein>
<organism evidence="1 2">
    <name type="scientific">Persea americana</name>
    <name type="common">Avocado</name>
    <dbReference type="NCBI Taxonomy" id="3435"/>
    <lineage>
        <taxon>Eukaryota</taxon>
        <taxon>Viridiplantae</taxon>
        <taxon>Streptophyta</taxon>
        <taxon>Embryophyta</taxon>
        <taxon>Tracheophyta</taxon>
        <taxon>Spermatophyta</taxon>
        <taxon>Magnoliopsida</taxon>
        <taxon>Magnoliidae</taxon>
        <taxon>Laurales</taxon>
        <taxon>Lauraceae</taxon>
        <taxon>Persea</taxon>
    </lineage>
</organism>
<accession>A0ACC2LPN2</accession>
<gene>
    <name evidence="1" type="ORF">MRB53_009587</name>
</gene>
<dbReference type="Proteomes" id="UP001234297">
    <property type="component" value="Chromosome 3"/>
</dbReference>
<proteinExistence type="predicted"/>